<feature type="compositionally biased region" description="Basic and acidic residues" evidence="1">
    <location>
        <begin position="142"/>
        <end position="170"/>
    </location>
</feature>
<sequence>MKKLLILVIPALVFVLAGCSNGESEDKEQEKNEKKSTQKQDKTSTEQMEQKQETNEQISEQEKNTDSLNHAKPIEEMTPEEYDTYLLTQKRSYLTEEQQERYDELLEMKGSSPAENDEKNQTYNRKMKNKIEGNGGGTALIEPRREGETDEEHKKRQEKLVEQAKQRQEESEQQEQEQTQQVPNEQEQQQTQQKPQQEQAQQQQNTEHETIEAEKEVRKTEEK</sequence>
<feature type="compositionally biased region" description="Basic and acidic residues" evidence="1">
    <location>
        <begin position="98"/>
        <end position="107"/>
    </location>
</feature>
<reference evidence="3" key="2">
    <citation type="submission" date="2023-03" db="EMBL/GenBank/DDBJ databases">
        <authorList>
            <person name="Vazquez L."/>
            <person name="Rodriguez J."/>
            <person name="Mayo B."/>
            <person name="Florez A.B."/>
        </authorList>
    </citation>
    <scope>NUCLEOTIDE SEQUENCE</scope>
    <source>
        <strain evidence="3">5A3I</strain>
    </source>
</reference>
<keyword evidence="2" id="KW-0732">Signal</keyword>
<dbReference type="Proteomes" id="UP001174037">
    <property type="component" value="Unassembled WGS sequence"/>
</dbReference>
<dbReference type="EMBL" id="JARGCK010000013">
    <property type="protein sequence ID" value="MDK9866761.1"/>
    <property type="molecule type" value="Genomic_DNA"/>
</dbReference>
<proteinExistence type="predicted"/>
<feature type="compositionally biased region" description="Polar residues" evidence="1">
    <location>
        <begin position="86"/>
        <end position="96"/>
    </location>
</feature>
<evidence type="ECO:0000313" key="4">
    <source>
        <dbReference type="Proteomes" id="UP001174037"/>
    </source>
</evidence>
<dbReference type="PROSITE" id="PS51257">
    <property type="entry name" value="PROKAR_LIPOPROTEIN"/>
    <property type="match status" value="1"/>
</dbReference>
<reference evidence="3" key="1">
    <citation type="journal article" date="2023" name="Int. J. Mol. Sci.">
        <title>Antibiotic Resistance/Susceptibility Profiles of Staphylococcus equorum Strains from Cheese, and Genome Analysis for Antibiotic Resistance Genes.</title>
        <authorList>
            <person name="Vazquez L."/>
            <person name="Srednik M.E."/>
            <person name="Rodriguez J."/>
            <person name="Florez A.B."/>
            <person name="Mayo B."/>
        </authorList>
    </citation>
    <scope>NUCLEOTIDE SEQUENCE</scope>
    <source>
        <strain evidence="3">5A3I</strain>
    </source>
</reference>
<name>A0AAW7AI07_9STAP</name>
<evidence type="ECO:0008006" key="5">
    <source>
        <dbReference type="Google" id="ProtNLM"/>
    </source>
</evidence>
<gene>
    <name evidence="3" type="ORF">P1A27_12520</name>
</gene>
<feature type="region of interest" description="Disordered" evidence="1">
    <location>
        <begin position="20"/>
        <end position="223"/>
    </location>
</feature>
<feature type="signal peptide" evidence="2">
    <location>
        <begin position="1"/>
        <end position="22"/>
    </location>
</feature>
<dbReference type="RefSeq" id="WP_285324305.1">
    <property type="nucleotide sequence ID" value="NZ_JARGCK010000013.1"/>
</dbReference>
<dbReference type="AlphaFoldDB" id="A0AAW7AI07"/>
<comment type="caution">
    <text evidence="3">The sequence shown here is derived from an EMBL/GenBank/DDBJ whole genome shotgun (WGS) entry which is preliminary data.</text>
</comment>
<organism evidence="3 4">
    <name type="scientific">Staphylococcus equorum</name>
    <dbReference type="NCBI Taxonomy" id="246432"/>
    <lineage>
        <taxon>Bacteria</taxon>
        <taxon>Bacillati</taxon>
        <taxon>Bacillota</taxon>
        <taxon>Bacilli</taxon>
        <taxon>Bacillales</taxon>
        <taxon>Staphylococcaceae</taxon>
        <taxon>Staphylococcus</taxon>
    </lineage>
</organism>
<protein>
    <recommendedName>
        <fullName evidence="5">Lipoprotein</fullName>
    </recommendedName>
</protein>
<evidence type="ECO:0000256" key="1">
    <source>
        <dbReference type="SAM" id="MobiDB-lite"/>
    </source>
</evidence>
<feature type="compositionally biased region" description="Basic and acidic residues" evidence="1">
    <location>
        <begin position="28"/>
        <end position="65"/>
    </location>
</feature>
<accession>A0AAW7AI07</accession>
<feature type="compositionally biased region" description="Basic and acidic residues" evidence="1">
    <location>
        <begin position="206"/>
        <end position="223"/>
    </location>
</feature>
<evidence type="ECO:0000256" key="2">
    <source>
        <dbReference type="SAM" id="SignalP"/>
    </source>
</evidence>
<feature type="chain" id="PRO_5043891208" description="Lipoprotein" evidence="2">
    <location>
        <begin position="23"/>
        <end position="223"/>
    </location>
</feature>
<evidence type="ECO:0000313" key="3">
    <source>
        <dbReference type="EMBL" id="MDK9866761.1"/>
    </source>
</evidence>
<feature type="compositionally biased region" description="Low complexity" evidence="1">
    <location>
        <begin position="176"/>
        <end position="205"/>
    </location>
</feature>